<dbReference type="RefSeq" id="WP_273686906.1">
    <property type="nucleotide sequence ID" value="NZ_CP117411.1"/>
</dbReference>
<protein>
    <submittedName>
        <fullName evidence="2">Uncharacterized protein</fullName>
    </submittedName>
</protein>
<organism evidence="2 3">
    <name type="scientific">Sphingomonas naphthae</name>
    <dbReference type="NCBI Taxonomy" id="1813468"/>
    <lineage>
        <taxon>Bacteria</taxon>
        <taxon>Pseudomonadati</taxon>
        <taxon>Pseudomonadota</taxon>
        <taxon>Alphaproteobacteria</taxon>
        <taxon>Sphingomonadales</taxon>
        <taxon>Sphingomonadaceae</taxon>
        <taxon>Sphingomonas</taxon>
    </lineage>
</organism>
<dbReference type="Proteomes" id="UP001220395">
    <property type="component" value="Chromosome"/>
</dbReference>
<evidence type="ECO:0000313" key="2">
    <source>
        <dbReference type="EMBL" id="WCT72931.1"/>
    </source>
</evidence>
<evidence type="ECO:0000256" key="1">
    <source>
        <dbReference type="SAM" id="Phobius"/>
    </source>
</evidence>
<proteinExistence type="predicted"/>
<sequence length="61" mass="6511">MRLAGLNGWKQAVVAALMLLVIVGIYDAIRNLPVVSGCSFYANCPERPIEPPSALGRDPVS</sequence>
<reference evidence="2 3" key="1">
    <citation type="submission" date="2023-02" db="EMBL/GenBank/DDBJ databases">
        <title>Genome sequence of Sphingomonas naphthae.</title>
        <authorList>
            <person name="Kim S."/>
            <person name="Heo J."/>
            <person name="Kwon S.-W."/>
        </authorList>
    </citation>
    <scope>NUCLEOTIDE SEQUENCE [LARGE SCALE GENOMIC DNA]</scope>
    <source>
        <strain evidence="2 3">KACC 18716</strain>
    </source>
</reference>
<dbReference type="EMBL" id="CP117411">
    <property type="protein sequence ID" value="WCT72931.1"/>
    <property type="molecule type" value="Genomic_DNA"/>
</dbReference>
<name>A0ABY7TI76_9SPHN</name>
<gene>
    <name evidence="2" type="ORF">PQ455_15015</name>
</gene>
<evidence type="ECO:0000313" key="3">
    <source>
        <dbReference type="Proteomes" id="UP001220395"/>
    </source>
</evidence>
<keyword evidence="1" id="KW-0812">Transmembrane</keyword>
<accession>A0ABY7TI76</accession>
<keyword evidence="1" id="KW-1133">Transmembrane helix</keyword>
<keyword evidence="1" id="KW-0472">Membrane</keyword>
<keyword evidence="3" id="KW-1185">Reference proteome</keyword>
<feature type="transmembrane region" description="Helical" evidence="1">
    <location>
        <begin position="12"/>
        <end position="29"/>
    </location>
</feature>